<keyword evidence="4" id="KW-1185">Reference proteome</keyword>
<comment type="caution">
    <text evidence="3">The sequence shown here is derived from an EMBL/GenBank/DDBJ whole genome shotgun (WGS) entry which is preliminary data.</text>
</comment>
<proteinExistence type="predicted"/>
<dbReference type="EMBL" id="JAHRHJ020000002">
    <property type="protein sequence ID" value="KAH9326348.1"/>
    <property type="molecule type" value="Genomic_DNA"/>
</dbReference>
<dbReference type="PANTHER" id="PTHR37212">
    <property type="entry name" value="ACTIN PROTEIN 2/3 COMPLEX SUBUNIT-LIKE PROTEIN"/>
    <property type="match status" value="1"/>
</dbReference>
<feature type="domain" description="Coiled-coil SMC6 And NSE5 INteracting (CANIN)" evidence="2">
    <location>
        <begin position="35"/>
        <end position="382"/>
    </location>
</feature>
<evidence type="ECO:0000313" key="4">
    <source>
        <dbReference type="Proteomes" id="UP000824469"/>
    </source>
</evidence>
<organism evidence="3 4">
    <name type="scientific">Taxus chinensis</name>
    <name type="common">Chinese yew</name>
    <name type="synonym">Taxus wallichiana var. chinensis</name>
    <dbReference type="NCBI Taxonomy" id="29808"/>
    <lineage>
        <taxon>Eukaryota</taxon>
        <taxon>Viridiplantae</taxon>
        <taxon>Streptophyta</taxon>
        <taxon>Embryophyta</taxon>
        <taxon>Tracheophyta</taxon>
        <taxon>Spermatophyta</taxon>
        <taxon>Pinopsida</taxon>
        <taxon>Pinidae</taxon>
        <taxon>Conifers II</taxon>
        <taxon>Cupressales</taxon>
        <taxon>Taxaceae</taxon>
        <taxon>Taxus</taxon>
    </lineage>
</organism>
<reference evidence="3 4" key="1">
    <citation type="journal article" date="2021" name="Nat. Plants">
        <title>The Taxus genome provides insights into paclitaxel biosynthesis.</title>
        <authorList>
            <person name="Xiong X."/>
            <person name="Gou J."/>
            <person name="Liao Q."/>
            <person name="Li Y."/>
            <person name="Zhou Q."/>
            <person name="Bi G."/>
            <person name="Li C."/>
            <person name="Du R."/>
            <person name="Wang X."/>
            <person name="Sun T."/>
            <person name="Guo L."/>
            <person name="Liang H."/>
            <person name="Lu P."/>
            <person name="Wu Y."/>
            <person name="Zhang Z."/>
            <person name="Ro D.K."/>
            <person name="Shang Y."/>
            <person name="Huang S."/>
            <person name="Yan J."/>
        </authorList>
    </citation>
    <scope>NUCLEOTIDE SEQUENCE [LARGE SCALE GENOMIC DNA]</scope>
    <source>
        <strain evidence="3">Ta-2019</strain>
    </source>
</reference>
<feature type="non-terminal residue" evidence="3">
    <location>
        <position position="1"/>
    </location>
</feature>
<evidence type="ECO:0000256" key="1">
    <source>
        <dbReference type="SAM" id="MobiDB-lite"/>
    </source>
</evidence>
<name>A0AA38GQ78_TAXCH</name>
<dbReference type="InterPro" id="IPR044276">
    <property type="entry name" value="CANIN_dom"/>
</dbReference>
<feature type="compositionally biased region" description="Basic and acidic residues" evidence="1">
    <location>
        <begin position="53"/>
        <end position="63"/>
    </location>
</feature>
<sequence>KEMEEEEDSLDFDREDLFIPQSVMKAKPKKKVIGLDELLQDYYQEKIKVVERESKKSRMHASDSSDDEDDKSTKKKEKRLCAFVSECEKQVSKLSATVNVTPWGQRIFGSQKSPPKFIFPGSEACPLLQILSENSELKLMADLSVENGETFMVELLVSGWLLTLVLSRGHCDEFTMRWTFNSMAHSSNERIEMSACNFLRSIILSGSEGASHFCTLDWVPTVNQIKEIVHIYGYLESGMGDELIASKMEDNDNFESDGPPENIRSWLKFVSACSEARARAILSTSEAEDLAVMIIRFFLERRLHCLFGLLQACLATIVRFFTDEEWIVSLGKIAFSLSCSLPGKDFNCVRLVESLSSVDTRIKELQKEVALRMLLNCIDKQEFTDAKQIIDLLTSINLRDKQTDFVQMYICLVLTDVWLWCNPVINQNPTILEMWLLFLRGCSCQISSTDWRAYASKVRNKASYLIQ</sequence>
<dbReference type="OMA" id="STDWRAY"/>
<dbReference type="PANTHER" id="PTHR37212:SF2">
    <property type="entry name" value="ACTIN PROTEIN 2_3 COMPLEX SUBUNIT-LIKE PROTEIN"/>
    <property type="match status" value="1"/>
</dbReference>
<evidence type="ECO:0000259" key="2">
    <source>
        <dbReference type="Pfam" id="PF14816"/>
    </source>
</evidence>
<evidence type="ECO:0000313" key="3">
    <source>
        <dbReference type="EMBL" id="KAH9326348.1"/>
    </source>
</evidence>
<feature type="non-terminal residue" evidence="3">
    <location>
        <position position="467"/>
    </location>
</feature>
<feature type="region of interest" description="Disordered" evidence="1">
    <location>
        <begin position="53"/>
        <end position="73"/>
    </location>
</feature>
<dbReference type="Proteomes" id="UP000824469">
    <property type="component" value="Unassembled WGS sequence"/>
</dbReference>
<accession>A0AA38GQ78</accession>
<protein>
    <recommendedName>
        <fullName evidence="2">Coiled-coil SMC6 And NSE5 INteracting (CANIN) domain-containing protein</fullName>
    </recommendedName>
</protein>
<dbReference type="Pfam" id="PF14816">
    <property type="entry name" value="CANIN"/>
    <property type="match status" value="1"/>
</dbReference>
<gene>
    <name evidence="3" type="ORF">KI387_006526</name>
</gene>
<dbReference type="AlphaFoldDB" id="A0AA38GQ78"/>